<organism evidence="3 4">
    <name type="scientific">Mesobacillus subterraneus</name>
    <dbReference type="NCBI Taxonomy" id="285983"/>
    <lineage>
        <taxon>Bacteria</taxon>
        <taxon>Bacillati</taxon>
        <taxon>Bacillota</taxon>
        <taxon>Bacilli</taxon>
        <taxon>Bacillales</taxon>
        <taxon>Bacillaceae</taxon>
        <taxon>Mesobacillus</taxon>
    </lineage>
</organism>
<keyword evidence="1" id="KW-0238">DNA-binding</keyword>
<protein>
    <submittedName>
        <fullName evidence="3">XRE family transcriptional regulator</fullName>
    </submittedName>
</protein>
<dbReference type="AlphaFoldDB" id="A0A427TT61"/>
<reference evidence="4" key="1">
    <citation type="submission" date="2018-12" db="EMBL/GenBank/DDBJ databases">
        <title>Bacillus chawlae sp. nov., Bacillus glennii sp. nov., and Bacillus saganii sp. nov. Isolated from the Vehicle Assembly Building at Kennedy Space Center where the Viking Spacecraft were Assembled.</title>
        <authorList>
            <person name="Seuylemezian A."/>
            <person name="Vaishampayan P."/>
        </authorList>
    </citation>
    <scope>NUCLEOTIDE SEQUENCE [LARGE SCALE GENOMIC DNA]</scope>
    <source>
        <strain evidence="4">DSM 13966</strain>
    </source>
</reference>
<evidence type="ECO:0000259" key="2">
    <source>
        <dbReference type="PROSITE" id="PS50943"/>
    </source>
</evidence>
<dbReference type="PANTHER" id="PTHR46558">
    <property type="entry name" value="TRACRIPTIONAL REGULATORY PROTEIN-RELATED-RELATED"/>
    <property type="match status" value="1"/>
</dbReference>
<dbReference type="Pfam" id="PF01381">
    <property type="entry name" value="HTH_3"/>
    <property type="match status" value="1"/>
</dbReference>
<dbReference type="OrthoDB" id="8115576at2"/>
<dbReference type="PROSITE" id="PS50943">
    <property type="entry name" value="HTH_CROC1"/>
    <property type="match status" value="1"/>
</dbReference>
<dbReference type="Gene3D" id="1.10.260.40">
    <property type="entry name" value="lambda repressor-like DNA-binding domains"/>
    <property type="match status" value="1"/>
</dbReference>
<evidence type="ECO:0000313" key="3">
    <source>
        <dbReference type="EMBL" id="RSD27631.1"/>
    </source>
</evidence>
<evidence type="ECO:0000256" key="1">
    <source>
        <dbReference type="ARBA" id="ARBA00023125"/>
    </source>
</evidence>
<dbReference type="SUPFAM" id="SSF47413">
    <property type="entry name" value="lambda repressor-like DNA-binding domains"/>
    <property type="match status" value="1"/>
</dbReference>
<evidence type="ECO:0000313" key="4">
    <source>
        <dbReference type="Proteomes" id="UP000279911"/>
    </source>
</evidence>
<comment type="caution">
    <text evidence="3">The sequence shown here is derived from an EMBL/GenBank/DDBJ whole genome shotgun (WGS) entry which is preliminary data.</text>
</comment>
<dbReference type="GO" id="GO:0003677">
    <property type="term" value="F:DNA binding"/>
    <property type="evidence" value="ECO:0007669"/>
    <property type="project" value="UniProtKB-KW"/>
</dbReference>
<proteinExistence type="predicted"/>
<dbReference type="PANTHER" id="PTHR46558:SF11">
    <property type="entry name" value="HTH-TYPE TRANSCRIPTIONAL REGULATOR XRE"/>
    <property type="match status" value="1"/>
</dbReference>
<dbReference type="EMBL" id="RSFW01000010">
    <property type="protein sequence ID" value="RSD27631.1"/>
    <property type="molecule type" value="Genomic_DNA"/>
</dbReference>
<feature type="domain" description="HTH cro/C1-type" evidence="2">
    <location>
        <begin position="14"/>
        <end position="68"/>
    </location>
</feature>
<dbReference type="SMART" id="SM00530">
    <property type="entry name" value="HTH_XRE"/>
    <property type="match status" value="1"/>
</dbReference>
<dbReference type="InterPro" id="IPR001387">
    <property type="entry name" value="Cro/C1-type_HTH"/>
</dbReference>
<gene>
    <name evidence="3" type="ORF">EJA10_07560</name>
</gene>
<sequence length="125" mass="14947">MEEEYILSTFGEKLRYLREKNNLSQYELAHKLEFANTLIPTYELGKKEPSLNHLELIADYFNVSVDYLLGRDEKLFNNFLVKPLNELLEKYSFYLEDEKVTKEEVIEAITYIKLKRNLMKDIKSK</sequence>
<dbReference type="InterPro" id="IPR010982">
    <property type="entry name" value="Lambda_DNA-bd_dom_sf"/>
</dbReference>
<dbReference type="CDD" id="cd00093">
    <property type="entry name" value="HTH_XRE"/>
    <property type="match status" value="1"/>
</dbReference>
<dbReference type="Proteomes" id="UP000279911">
    <property type="component" value="Unassembled WGS sequence"/>
</dbReference>
<accession>A0A427TT61</accession>
<name>A0A427TT61_9BACI</name>